<proteinExistence type="inferred from homology"/>
<gene>
    <name evidence="11" type="ORF">QYT958_LOCUS35428</name>
</gene>
<dbReference type="EMBL" id="CAJOBR010026849">
    <property type="protein sequence ID" value="CAF4973352.1"/>
    <property type="molecule type" value="Genomic_DNA"/>
</dbReference>
<protein>
    <recommendedName>
        <fullName evidence="10">Alpha-1,3-glucosyltransferase</fullName>
        <ecNumber evidence="10">2.4.1.-</ecNumber>
    </recommendedName>
</protein>
<keyword evidence="7 10" id="KW-0256">Endoplasmic reticulum</keyword>
<dbReference type="Proteomes" id="UP000663848">
    <property type="component" value="Unassembled WGS sequence"/>
</dbReference>
<feature type="non-terminal residue" evidence="11">
    <location>
        <position position="1"/>
    </location>
</feature>
<sequence>LSLGTIVILTFFIIWVPVLQHDPIAVLKRLFPFERGLYEDKVANFWCTINLVVKLRSKFTHEALAKICLLTTSLSILPSCLMLFRRPTVRNFYISLASFNSDEKKLY</sequence>
<comment type="subcellular location">
    <subcellularLocation>
        <location evidence="1 10">Endoplasmic reticulum membrane</location>
        <topology evidence="1 10">Multi-pass membrane protein</topology>
    </subcellularLocation>
</comment>
<evidence type="ECO:0000313" key="12">
    <source>
        <dbReference type="Proteomes" id="UP000663848"/>
    </source>
</evidence>
<keyword evidence="6 10" id="KW-0812">Transmembrane</keyword>
<organism evidence="11 12">
    <name type="scientific">Rotaria socialis</name>
    <dbReference type="NCBI Taxonomy" id="392032"/>
    <lineage>
        <taxon>Eukaryota</taxon>
        <taxon>Metazoa</taxon>
        <taxon>Spiralia</taxon>
        <taxon>Gnathifera</taxon>
        <taxon>Rotifera</taxon>
        <taxon>Eurotatoria</taxon>
        <taxon>Bdelloidea</taxon>
        <taxon>Philodinida</taxon>
        <taxon>Philodinidae</taxon>
        <taxon>Rotaria</taxon>
    </lineage>
</organism>
<evidence type="ECO:0000256" key="8">
    <source>
        <dbReference type="ARBA" id="ARBA00022989"/>
    </source>
</evidence>
<keyword evidence="5 10" id="KW-0808">Transferase</keyword>
<name>A0A821Z013_9BILA</name>
<evidence type="ECO:0000256" key="4">
    <source>
        <dbReference type="ARBA" id="ARBA00022676"/>
    </source>
</evidence>
<comment type="caution">
    <text evidence="10">Lacks conserved residue(s) required for the propagation of feature annotation.</text>
</comment>
<keyword evidence="4 10" id="KW-0328">Glycosyltransferase</keyword>
<evidence type="ECO:0000256" key="5">
    <source>
        <dbReference type="ARBA" id="ARBA00022679"/>
    </source>
</evidence>
<dbReference type="AlphaFoldDB" id="A0A821Z013"/>
<evidence type="ECO:0000256" key="2">
    <source>
        <dbReference type="ARBA" id="ARBA00004922"/>
    </source>
</evidence>
<dbReference type="GO" id="GO:0005789">
    <property type="term" value="C:endoplasmic reticulum membrane"/>
    <property type="evidence" value="ECO:0007669"/>
    <property type="project" value="UniProtKB-SubCell"/>
</dbReference>
<dbReference type="EC" id="2.4.1.-" evidence="10"/>
<evidence type="ECO:0000256" key="10">
    <source>
        <dbReference type="RuleBase" id="RU363110"/>
    </source>
</evidence>
<evidence type="ECO:0000256" key="9">
    <source>
        <dbReference type="ARBA" id="ARBA00023136"/>
    </source>
</evidence>
<evidence type="ECO:0000256" key="7">
    <source>
        <dbReference type="ARBA" id="ARBA00022824"/>
    </source>
</evidence>
<comment type="similarity">
    <text evidence="3 10">Belongs to the ALG6/ALG8 glucosyltransferase family.</text>
</comment>
<dbReference type="Pfam" id="PF03155">
    <property type="entry name" value="Alg6_Alg8"/>
    <property type="match status" value="1"/>
</dbReference>
<dbReference type="PANTHER" id="PTHR12413">
    <property type="entry name" value="DOLICHYL GLYCOSYLTRANSFERASE"/>
    <property type="match status" value="1"/>
</dbReference>
<keyword evidence="8 10" id="KW-1133">Transmembrane helix</keyword>
<reference evidence="11" key="1">
    <citation type="submission" date="2021-02" db="EMBL/GenBank/DDBJ databases">
        <authorList>
            <person name="Nowell W R."/>
        </authorList>
    </citation>
    <scope>NUCLEOTIDE SEQUENCE</scope>
</reference>
<evidence type="ECO:0000256" key="1">
    <source>
        <dbReference type="ARBA" id="ARBA00004477"/>
    </source>
</evidence>
<comment type="pathway">
    <text evidence="2 10">Protein modification; protein glycosylation.</text>
</comment>
<accession>A0A821Z013</accession>
<evidence type="ECO:0000256" key="6">
    <source>
        <dbReference type="ARBA" id="ARBA00022692"/>
    </source>
</evidence>
<dbReference type="InterPro" id="IPR004856">
    <property type="entry name" value="Glyco_trans_ALG6/ALG8"/>
</dbReference>
<dbReference type="PANTHER" id="PTHR12413:SF1">
    <property type="entry name" value="DOLICHYL PYROPHOSPHATE MAN9GLCNAC2 ALPHA-1,3-GLUCOSYLTRANSFERASE"/>
    <property type="match status" value="1"/>
</dbReference>
<dbReference type="GO" id="GO:0042281">
    <property type="term" value="F:dolichyl pyrophosphate Man9GlcNAc2 alpha-1,3-glucosyltransferase activity"/>
    <property type="evidence" value="ECO:0007669"/>
    <property type="project" value="TreeGrafter"/>
</dbReference>
<dbReference type="UniPathway" id="UPA00378"/>
<evidence type="ECO:0000256" key="3">
    <source>
        <dbReference type="ARBA" id="ARBA00008715"/>
    </source>
</evidence>
<comment type="caution">
    <text evidence="11">The sequence shown here is derived from an EMBL/GenBank/DDBJ whole genome shotgun (WGS) entry which is preliminary data.</text>
</comment>
<keyword evidence="9 10" id="KW-0472">Membrane</keyword>
<evidence type="ECO:0000313" key="11">
    <source>
        <dbReference type="EMBL" id="CAF4973352.1"/>
    </source>
</evidence>
<feature type="transmembrane region" description="Helical" evidence="10">
    <location>
        <begin position="63"/>
        <end position="84"/>
    </location>
</feature>